<organism evidence="4 5">
    <name type="scientific">Oceanidesulfovibrio indonesiensis</name>
    <dbReference type="NCBI Taxonomy" id="54767"/>
    <lineage>
        <taxon>Bacteria</taxon>
        <taxon>Pseudomonadati</taxon>
        <taxon>Thermodesulfobacteriota</taxon>
        <taxon>Desulfovibrionia</taxon>
        <taxon>Desulfovibrionales</taxon>
        <taxon>Desulfovibrionaceae</taxon>
        <taxon>Oceanidesulfovibrio</taxon>
    </lineage>
</organism>
<accession>A0A7M3MCE2</accession>
<feature type="transmembrane region" description="Helical" evidence="2">
    <location>
        <begin position="64"/>
        <end position="88"/>
    </location>
</feature>
<keyword evidence="5" id="KW-1185">Reference proteome</keyword>
<dbReference type="Proteomes" id="UP000448292">
    <property type="component" value="Unassembled WGS sequence"/>
</dbReference>
<keyword evidence="2" id="KW-0472">Membrane</keyword>
<evidence type="ECO:0000313" key="4">
    <source>
        <dbReference type="EMBL" id="TVM15637.1"/>
    </source>
</evidence>
<keyword evidence="2" id="KW-1133">Transmembrane helix</keyword>
<sequence>MTRNEEKMKGRDQDPYRQNKGDEIHPKLRPMMRVFTVMRWVFLGTVLGIAGMFLLLYLRKPDPTLLIMAGVVSVVTLALFLVMDRVLLATLKPRLERTNRLMLSIRPEPMRMHPTGVSGVQGYLVELKSRNAPDDAPPWGIASIATSGRRYLSRKPQDVLIYHDPADSKRSLAVEGDTNVYWGALTTPADREASWRQVNSVMLLAAAVLLVLGVGFFMLMDTRLNNARENVRLAEESAHWPSVRGVVTESSVQETRIRQGRNSVRGYKADVAYGYVVDGKNLTGSRIHFCYAPSRSVDHAETMAARYAPGAGIPVAYNPEAPAMSVLEAGFADACLAAQEDVWQEMLLIGALIVLTIGALLLVYLWQQKKRVQAARRLARYGIRF</sequence>
<feature type="transmembrane region" description="Helical" evidence="2">
    <location>
        <begin position="201"/>
        <end position="220"/>
    </location>
</feature>
<evidence type="ECO:0000313" key="5">
    <source>
        <dbReference type="Proteomes" id="UP000448292"/>
    </source>
</evidence>
<name>A0A7M3MCE2_9BACT</name>
<gene>
    <name evidence="4" type="ORF">DPQ33_14650</name>
</gene>
<protein>
    <recommendedName>
        <fullName evidence="3">DUF3592 domain-containing protein</fullName>
    </recommendedName>
</protein>
<dbReference type="AlphaFoldDB" id="A0A7M3MCE2"/>
<dbReference type="EMBL" id="QMIE01000015">
    <property type="protein sequence ID" value="TVM15637.1"/>
    <property type="molecule type" value="Genomic_DNA"/>
</dbReference>
<proteinExistence type="predicted"/>
<feature type="region of interest" description="Disordered" evidence="1">
    <location>
        <begin position="1"/>
        <end position="23"/>
    </location>
</feature>
<dbReference type="RefSeq" id="WP_144303962.1">
    <property type="nucleotide sequence ID" value="NZ_QMIE01000015.1"/>
</dbReference>
<evidence type="ECO:0000256" key="2">
    <source>
        <dbReference type="SAM" id="Phobius"/>
    </source>
</evidence>
<evidence type="ECO:0000256" key="1">
    <source>
        <dbReference type="SAM" id="MobiDB-lite"/>
    </source>
</evidence>
<dbReference type="Pfam" id="PF12158">
    <property type="entry name" value="DUF3592"/>
    <property type="match status" value="1"/>
</dbReference>
<keyword evidence="2" id="KW-0812">Transmembrane</keyword>
<reference evidence="4 5" key="1">
    <citation type="submission" date="2018-06" db="EMBL/GenBank/DDBJ databases">
        <title>Complete genome of Desulfovibrio indonesiensis P37SLT.</title>
        <authorList>
            <person name="Crispim J.S."/>
            <person name="Vidigal P.M.P."/>
            <person name="Silva L.C.F."/>
            <person name="Laguardia C.N."/>
            <person name="Araujo L.C."/>
            <person name="Dias R.S."/>
            <person name="Sousa M.P."/>
            <person name="Paula S.O."/>
            <person name="Silva C."/>
        </authorList>
    </citation>
    <scope>NUCLEOTIDE SEQUENCE [LARGE SCALE GENOMIC DNA]</scope>
    <source>
        <strain evidence="4 5">P37SLT</strain>
    </source>
</reference>
<feature type="transmembrane region" description="Helical" evidence="2">
    <location>
        <begin position="37"/>
        <end position="58"/>
    </location>
</feature>
<feature type="domain" description="DUF3592" evidence="3">
    <location>
        <begin position="243"/>
        <end position="331"/>
    </location>
</feature>
<dbReference type="OrthoDB" id="5381784at2"/>
<comment type="caution">
    <text evidence="4">The sequence shown here is derived from an EMBL/GenBank/DDBJ whole genome shotgun (WGS) entry which is preliminary data.</text>
</comment>
<evidence type="ECO:0000259" key="3">
    <source>
        <dbReference type="Pfam" id="PF12158"/>
    </source>
</evidence>
<dbReference type="InterPro" id="IPR021994">
    <property type="entry name" value="DUF3592"/>
</dbReference>
<feature type="transmembrane region" description="Helical" evidence="2">
    <location>
        <begin position="346"/>
        <end position="366"/>
    </location>
</feature>